<evidence type="ECO:0000259" key="3">
    <source>
        <dbReference type="Pfam" id="PF06808"/>
    </source>
</evidence>
<comment type="caution">
    <text evidence="4">The sequence shown here is derived from an EMBL/GenBank/DDBJ whole genome shotgun (WGS) entry which is preliminary data.</text>
</comment>
<sequence>MSNLEHTTPTNNYQEILEKYDKESVTKSVKSQWQKYIITIIAVAYSLFHLYITFYPMPTLLQRALHVGIGALLIFLIYPASKKYSKSGIMWFDWILGILALITAGYLCYEYEALMTTRGGIPNENDIIFAIITTLIVIEAARRLTGYVLIIFALLFLLYPFVSSMDFMPDRLLTRYYDIGDIFGQLYLKTEGLYSSAIGASVSFIFLFILFGAFLAKSGMGKLFNDLALALAGSRQGGPAKVAVISSGFMGSINGAAVANVVSTGAFTIPLMKKIGYQPNFAGAVEASASVGGQILPPIMGASAFIMAETTGVKYSTIALAALLPALLYYISVIAQVHFRAGRRNLKGLAKDQLPQLKLVMKERGHMFIPIIALIVFLIESVPVGYAATYTILITIAISWLRKETRMGVKEIIEALEDGAKQSLPVMAACAVVGIIIGVVNLTSFGTVMTSYIVTFGAGSLLLTLILTMLASIVLGMGLPSIPAYIITATMAAPALADFNIPLLVSHMFVFYFGIFANITPPVALASFAGAGIAGGDPMKTGWQSLRLALAGFIIPFIFVYNPSMLMIDIHNAAITANSFPLPAISEIISVCITSILGVIGLSAAVEGYFKHNINPVFRVILAIGSVLLISPEFISDIIGIVILAVMLLINLKQKA</sequence>
<keyword evidence="2" id="KW-0812">Transmembrane</keyword>
<keyword evidence="2" id="KW-0472">Membrane</keyword>
<keyword evidence="1" id="KW-1003">Cell membrane</keyword>
<feature type="transmembrane region" description="Helical" evidence="2">
    <location>
        <begin position="546"/>
        <end position="568"/>
    </location>
</feature>
<comment type="subcellular location">
    <subcellularLocation>
        <location evidence="1">Cell inner membrane</location>
        <topology evidence="1">Multi-pass membrane protein</topology>
    </subcellularLocation>
</comment>
<keyword evidence="1" id="KW-0813">Transport</keyword>
<protein>
    <submittedName>
        <fullName evidence="4">C4-dicarboxylate ABC transporter permease</fullName>
    </submittedName>
</protein>
<dbReference type="GO" id="GO:0005886">
    <property type="term" value="C:plasma membrane"/>
    <property type="evidence" value="ECO:0007669"/>
    <property type="project" value="UniProtKB-SubCell"/>
</dbReference>
<feature type="transmembrane region" description="Helical" evidence="2">
    <location>
        <begin position="617"/>
        <end position="650"/>
    </location>
</feature>
<feature type="transmembrane region" description="Helical" evidence="2">
    <location>
        <begin position="193"/>
        <end position="216"/>
    </location>
</feature>
<feature type="transmembrane region" description="Helical" evidence="2">
    <location>
        <begin position="359"/>
        <end position="379"/>
    </location>
</feature>
<name>A0AB36E311_9PAST</name>
<feature type="transmembrane region" description="Helical" evidence="2">
    <location>
        <begin position="423"/>
        <end position="446"/>
    </location>
</feature>
<dbReference type="EMBL" id="JTJU01000027">
    <property type="protein sequence ID" value="OBX10535.1"/>
    <property type="molecule type" value="Genomic_DNA"/>
</dbReference>
<dbReference type="PANTHER" id="PTHR43849:SF2">
    <property type="entry name" value="BLL3936 PROTEIN"/>
    <property type="match status" value="1"/>
</dbReference>
<evidence type="ECO:0000313" key="5">
    <source>
        <dbReference type="Proteomes" id="UP000092527"/>
    </source>
</evidence>
<reference evidence="4 5" key="1">
    <citation type="submission" date="2014-11" db="EMBL/GenBank/DDBJ databases">
        <title>Pan-genome of Gallibacterium spp.</title>
        <authorList>
            <person name="Kudirkiene E."/>
            <person name="Bojesen A.M."/>
        </authorList>
    </citation>
    <scope>NUCLEOTIDE SEQUENCE [LARGE SCALE GENOMIC DNA]</scope>
    <source>
        <strain evidence="4 5">18469/18</strain>
    </source>
</reference>
<feature type="transmembrane region" description="Helical" evidence="2">
    <location>
        <begin position="145"/>
        <end position="162"/>
    </location>
</feature>
<dbReference type="AlphaFoldDB" id="A0AB36E311"/>
<feature type="transmembrane region" description="Helical" evidence="2">
    <location>
        <begin position="509"/>
        <end position="534"/>
    </location>
</feature>
<keyword evidence="2" id="KW-1133">Transmembrane helix</keyword>
<feature type="transmembrane region" description="Helical" evidence="2">
    <location>
        <begin position="452"/>
        <end position="475"/>
    </location>
</feature>
<accession>A0AB36E311</accession>
<feature type="transmembrane region" description="Helical" evidence="2">
    <location>
        <begin position="482"/>
        <end position="503"/>
    </location>
</feature>
<feature type="transmembrane region" description="Helical" evidence="2">
    <location>
        <begin position="90"/>
        <end position="109"/>
    </location>
</feature>
<feature type="transmembrane region" description="Helical" evidence="2">
    <location>
        <begin position="588"/>
        <end position="610"/>
    </location>
</feature>
<gene>
    <name evidence="4" type="ORF">QV09_05475</name>
</gene>
<dbReference type="Proteomes" id="UP000092527">
    <property type="component" value="Unassembled WGS sequence"/>
</dbReference>
<dbReference type="NCBIfam" id="TIGR02123">
    <property type="entry name" value="TRAP_fused"/>
    <property type="match status" value="1"/>
</dbReference>
<keyword evidence="1" id="KW-0997">Cell inner membrane</keyword>
<evidence type="ECO:0000313" key="4">
    <source>
        <dbReference type="EMBL" id="OBX10535.1"/>
    </source>
</evidence>
<feature type="transmembrane region" description="Helical" evidence="2">
    <location>
        <begin position="121"/>
        <end position="138"/>
    </location>
</feature>
<feature type="transmembrane region" description="Helical" evidence="2">
    <location>
        <begin position="318"/>
        <end position="339"/>
    </location>
</feature>
<dbReference type="Pfam" id="PF06808">
    <property type="entry name" value="DctM"/>
    <property type="match status" value="1"/>
</dbReference>
<proteinExistence type="predicted"/>
<feature type="domain" description="TRAP C4-dicarboxylate transport system permease DctM subunit" evidence="3">
    <location>
        <begin position="133"/>
        <end position="570"/>
    </location>
</feature>
<dbReference type="InterPro" id="IPR011853">
    <property type="entry name" value="TRAP_DctM-Dct_fused"/>
</dbReference>
<dbReference type="RefSeq" id="WP_066113959.1">
    <property type="nucleotide sequence ID" value="NZ_JTJT01000075.1"/>
</dbReference>
<organism evidence="4 5">
    <name type="scientific">Gallibacterium salpingitidis</name>
    <dbReference type="NCBI Taxonomy" id="505341"/>
    <lineage>
        <taxon>Bacteria</taxon>
        <taxon>Pseudomonadati</taxon>
        <taxon>Pseudomonadota</taxon>
        <taxon>Gammaproteobacteria</taxon>
        <taxon>Pasteurellales</taxon>
        <taxon>Pasteurellaceae</taxon>
        <taxon>Gallibacterium</taxon>
    </lineage>
</organism>
<dbReference type="PANTHER" id="PTHR43849">
    <property type="entry name" value="BLL3936 PROTEIN"/>
    <property type="match status" value="1"/>
</dbReference>
<feature type="transmembrane region" description="Helical" evidence="2">
    <location>
        <begin position="60"/>
        <end position="78"/>
    </location>
</feature>
<dbReference type="InterPro" id="IPR010656">
    <property type="entry name" value="DctM"/>
</dbReference>
<evidence type="ECO:0000256" key="1">
    <source>
        <dbReference type="RuleBase" id="RU369079"/>
    </source>
</evidence>
<feature type="transmembrane region" description="Helical" evidence="2">
    <location>
        <begin position="36"/>
        <end position="54"/>
    </location>
</feature>
<dbReference type="GO" id="GO:0022857">
    <property type="term" value="F:transmembrane transporter activity"/>
    <property type="evidence" value="ECO:0007669"/>
    <property type="project" value="UniProtKB-UniRule"/>
</dbReference>
<evidence type="ECO:0000256" key="2">
    <source>
        <dbReference type="SAM" id="Phobius"/>
    </source>
</evidence>
<comment type="function">
    <text evidence="1">Part of the tripartite ATP-independent periplasmic (TRAP) transport system.</text>
</comment>